<dbReference type="PANTHER" id="PTHR21324">
    <property type="entry name" value="FASTING-INDUCIBLE INTEGRAL MEMBRANE PROTEIN TM6P1-RELATED"/>
    <property type="match status" value="1"/>
</dbReference>
<dbReference type="Ensembl" id="ENSDCDT00010052478.1">
    <property type="protein sequence ID" value="ENSDCDP00010042444.1"/>
    <property type="gene ID" value="ENSDCDG00010026720.1"/>
</dbReference>
<comment type="similarity">
    <text evidence="2">Belongs to the DRAM/TMEM150 family.</text>
</comment>
<dbReference type="GO" id="GO:0005764">
    <property type="term" value="C:lysosome"/>
    <property type="evidence" value="ECO:0007669"/>
    <property type="project" value="TreeGrafter"/>
</dbReference>
<evidence type="ECO:0000256" key="2">
    <source>
        <dbReference type="ARBA" id="ARBA00006565"/>
    </source>
</evidence>
<reference evidence="8 9" key="1">
    <citation type="submission" date="2020-06" db="EMBL/GenBank/DDBJ databases">
        <authorList>
            <consortium name="Wellcome Sanger Institute Data Sharing"/>
        </authorList>
    </citation>
    <scope>NUCLEOTIDE SEQUENCE [LARGE SCALE GENOMIC DNA]</scope>
</reference>
<evidence type="ECO:0000259" key="7">
    <source>
        <dbReference type="Pfam" id="PF10277"/>
    </source>
</evidence>
<comment type="subcellular location">
    <subcellularLocation>
        <location evidence="1">Endomembrane system</location>
        <topology evidence="1">Multi-pass membrane protein</topology>
    </subcellularLocation>
</comment>
<dbReference type="GeneTree" id="ENSGT01030000234578"/>
<reference evidence="8" key="2">
    <citation type="submission" date="2025-08" db="UniProtKB">
        <authorList>
            <consortium name="Ensembl"/>
        </authorList>
    </citation>
    <scope>IDENTIFICATION</scope>
</reference>
<dbReference type="GO" id="GO:0010506">
    <property type="term" value="P:regulation of autophagy"/>
    <property type="evidence" value="ECO:0007669"/>
    <property type="project" value="TreeGrafter"/>
</dbReference>
<accession>A0AAY4DB89</accession>
<dbReference type="GeneID" id="114764798"/>
<evidence type="ECO:0000313" key="9">
    <source>
        <dbReference type="Proteomes" id="UP000694580"/>
    </source>
</evidence>
<keyword evidence="9" id="KW-1185">Reference proteome</keyword>
<protein>
    <recommendedName>
        <fullName evidence="7">CWH43-like N-terminal domain-containing protein</fullName>
    </recommendedName>
</protein>
<dbReference type="RefSeq" id="XP_028810563.1">
    <property type="nucleotide sequence ID" value="XM_028954730.1"/>
</dbReference>
<sequence length="241" mass="27177">MPWFTEGTCFLPVLLVISSSSTFIVDYVIALVRRDVDAIFPYISDTGTKPPESCVFGLMTSITAFAGLATMYARYKFLERLNEKIGQVPPTLNRSALAVGLIACFGMCMVATFQETVVAVVHDVGASTFFTCGMLYIVLQTIISFKAYPYATSKTVCWTRTILAVVAFVAVFPTIICWAFVKKNKLHWDPQDQDYVLHLISAVCEWTVAFSFVFFFLTYIREFKLFTLSVKAELQEHSQEY</sequence>
<feature type="transmembrane region" description="Helical" evidence="6">
    <location>
        <begin position="55"/>
        <end position="75"/>
    </location>
</feature>
<proteinExistence type="inferred from homology"/>
<dbReference type="InterPro" id="IPR019402">
    <property type="entry name" value="CWH43_N"/>
</dbReference>
<feature type="transmembrane region" description="Helical" evidence="6">
    <location>
        <begin position="126"/>
        <end position="145"/>
    </location>
</feature>
<gene>
    <name evidence="8" type="primary">DRAM1</name>
</gene>
<evidence type="ECO:0000256" key="5">
    <source>
        <dbReference type="ARBA" id="ARBA00023136"/>
    </source>
</evidence>
<evidence type="ECO:0000313" key="8">
    <source>
        <dbReference type="Ensembl" id="ENSDCDP00010042444.1"/>
    </source>
</evidence>
<evidence type="ECO:0000256" key="3">
    <source>
        <dbReference type="ARBA" id="ARBA00022692"/>
    </source>
</evidence>
<evidence type="ECO:0000256" key="4">
    <source>
        <dbReference type="ARBA" id="ARBA00022989"/>
    </source>
</evidence>
<reference evidence="8" key="3">
    <citation type="submission" date="2025-09" db="UniProtKB">
        <authorList>
            <consortium name="Ensembl"/>
        </authorList>
    </citation>
    <scope>IDENTIFICATION</scope>
</reference>
<keyword evidence="3 6" id="KW-0812">Transmembrane</keyword>
<dbReference type="InterPro" id="IPR050911">
    <property type="entry name" value="DRAM/TMEM150_Autophagy_Mod"/>
</dbReference>
<feature type="transmembrane region" description="Helical" evidence="6">
    <location>
        <begin position="196"/>
        <end position="220"/>
    </location>
</feature>
<name>A0AAY4DB89_9TELE</name>
<evidence type="ECO:0000256" key="1">
    <source>
        <dbReference type="ARBA" id="ARBA00004127"/>
    </source>
</evidence>
<dbReference type="Proteomes" id="UP000694580">
    <property type="component" value="Chromosome 15"/>
</dbReference>
<feature type="transmembrane region" description="Helical" evidence="6">
    <location>
        <begin position="157"/>
        <end position="181"/>
    </location>
</feature>
<dbReference type="Pfam" id="PF10277">
    <property type="entry name" value="Frag1"/>
    <property type="match status" value="1"/>
</dbReference>
<feature type="domain" description="CWH43-like N-terminal" evidence="7">
    <location>
        <begin position="9"/>
        <end position="224"/>
    </location>
</feature>
<keyword evidence="5 6" id="KW-0472">Membrane</keyword>
<dbReference type="GO" id="GO:0012505">
    <property type="term" value="C:endomembrane system"/>
    <property type="evidence" value="ECO:0007669"/>
    <property type="project" value="UniProtKB-SubCell"/>
</dbReference>
<organism evidence="8 9">
    <name type="scientific">Denticeps clupeoides</name>
    <name type="common">denticle herring</name>
    <dbReference type="NCBI Taxonomy" id="299321"/>
    <lineage>
        <taxon>Eukaryota</taxon>
        <taxon>Metazoa</taxon>
        <taxon>Chordata</taxon>
        <taxon>Craniata</taxon>
        <taxon>Vertebrata</taxon>
        <taxon>Euteleostomi</taxon>
        <taxon>Actinopterygii</taxon>
        <taxon>Neopterygii</taxon>
        <taxon>Teleostei</taxon>
        <taxon>Clupei</taxon>
        <taxon>Clupeiformes</taxon>
        <taxon>Denticipitoidei</taxon>
        <taxon>Denticipitidae</taxon>
        <taxon>Denticeps</taxon>
    </lineage>
</organism>
<dbReference type="AlphaFoldDB" id="A0AAY4DB89"/>
<dbReference type="PANTHER" id="PTHR21324:SF11">
    <property type="entry name" value="DNA DAMAGE-REGULATED AUTOPHAGY MODULATOR PROTEIN 1"/>
    <property type="match status" value="1"/>
</dbReference>
<evidence type="ECO:0000256" key="6">
    <source>
        <dbReference type="SAM" id="Phobius"/>
    </source>
</evidence>
<keyword evidence="4 6" id="KW-1133">Transmembrane helix</keyword>
<feature type="transmembrane region" description="Helical" evidence="6">
    <location>
        <begin position="96"/>
        <end position="114"/>
    </location>
</feature>